<evidence type="ECO:0000256" key="2">
    <source>
        <dbReference type="SAM" id="MobiDB-lite"/>
    </source>
</evidence>
<name>A0A2P6MWE8_9EUKA</name>
<organism evidence="3 4">
    <name type="scientific">Planoprotostelium fungivorum</name>
    <dbReference type="NCBI Taxonomy" id="1890364"/>
    <lineage>
        <taxon>Eukaryota</taxon>
        <taxon>Amoebozoa</taxon>
        <taxon>Evosea</taxon>
        <taxon>Variosea</taxon>
        <taxon>Cavosteliida</taxon>
        <taxon>Cavosteliaceae</taxon>
        <taxon>Planoprotostelium</taxon>
    </lineage>
</organism>
<keyword evidence="4" id="KW-1185">Reference proteome</keyword>
<feature type="coiled-coil region" evidence="1">
    <location>
        <begin position="98"/>
        <end position="132"/>
    </location>
</feature>
<reference evidence="3 4" key="1">
    <citation type="journal article" date="2018" name="Genome Biol. Evol.">
        <title>Multiple Roots of Fruiting Body Formation in Amoebozoa.</title>
        <authorList>
            <person name="Hillmann F."/>
            <person name="Forbes G."/>
            <person name="Novohradska S."/>
            <person name="Ferling I."/>
            <person name="Riege K."/>
            <person name="Groth M."/>
            <person name="Westermann M."/>
            <person name="Marz M."/>
            <person name="Spaller T."/>
            <person name="Winckler T."/>
            <person name="Schaap P."/>
            <person name="Glockner G."/>
        </authorList>
    </citation>
    <scope>NUCLEOTIDE SEQUENCE [LARGE SCALE GENOMIC DNA]</scope>
    <source>
        <strain evidence="3 4">Jena</strain>
    </source>
</reference>
<keyword evidence="1" id="KW-0175">Coiled coil</keyword>
<dbReference type="InParanoid" id="A0A2P6MWE8"/>
<protein>
    <submittedName>
        <fullName evidence="3">Uncharacterized protein</fullName>
    </submittedName>
</protein>
<dbReference type="EMBL" id="MDYQ01000353">
    <property type="protein sequence ID" value="PRP76025.1"/>
    <property type="molecule type" value="Genomic_DNA"/>
</dbReference>
<evidence type="ECO:0000256" key="1">
    <source>
        <dbReference type="SAM" id="Coils"/>
    </source>
</evidence>
<dbReference type="AlphaFoldDB" id="A0A2P6MWE8"/>
<accession>A0A2P6MWE8</accession>
<feature type="region of interest" description="Disordered" evidence="2">
    <location>
        <begin position="162"/>
        <end position="184"/>
    </location>
</feature>
<comment type="caution">
    <text evidence="3">The sequence shown here is derived from an EMBL/GenBank/DDBJ whole genome shotgun (WGS) entry which is preliminary data.</text>
</comment>
<proteinExistence type="predicted"/>
<sequence length="184" mass="21157">MQQLQSQNRGRVHPAVRGPERIRLPVAADLTKSQHARDSDINNSLRAEMQKLRRKHEKQTVLLSKKCQQAKDLAMELHQCRDSLEKVAPEYDPKIDLLKDQKQENARLVQLCMDLQNKIEILEGKLLKSEESLLSSVVEHQEKQESLQDLINEMIWNRTTHTRDEFTPDNDGTIPGCVASDENA</sequence>
<gene>
    <name evidence="3" type="ORF">PROFUN_01741</name>
</gene>
<evidence type="ECO:0000313" key="4">
    <source>
        <dbReference type="Proteomes" id="UP000241769"/>
    </source>
</evidence>
<dbReference type="Proteomes" id="UP000241769">
    <property type="component" value="Unassembled WGS sequence"/>
</dbReference>
<evidence type="ECO:0000313" key="3">
    <source>
        <dbReference type="EMBL" id="PRP76025.1"/>
    </source>
</evidence>